<comment type="caution">
    <text evidence="1">The sequence shown here is derived from an EMBL/GenBank/DDBJ whole genome shotgun (WGS) entry which is preliminary data.</text>
</comment>
<evidence type="ECO:0000313" key="1">
    <source>
        <dbReference type="EMBL" id="MDG0865444.1"/>
    </source>
</evidence>
<dbReference type="RefSeq" id="WP_268150813.1">
    <property type="nucleotide sequence ID" value="NZ_JAPPUW010000010.1"/>
</dbReference>
<proteinExistence type="predicted"/>
<organism evidence="1 2">
    <name type="scientific">Pelomonas aquatica</name>
    <dbReference type="NCBI Taxonomy" id="431058"/>
    <lineage>
        <taxon>Bacteria</taxon>
        <taxon>Pseudomonadati</taxon>
        <taxon>Pseudomonadota</taxon>
        <taxon>Betaproteobacteria</taxon>
        <taxon>Burkholderiales</taxon>
        <taxon>Sphaerotilaceae</taxon>
        <taxon>Roseateles</taxon>
    </lineage>
</organism>
<dbReference type="Proteomes" id="UP001152766">
    <property type="component" value="Unassembled WGS sequence"/>
</dbReference>
<keyword evidence="2" id="KW-1185">Reference proteome</keyword>
<accession>A0A9X4LMJ3</accession>
<dbReference type="AlphaFoldDB" id="A0A9X4LMJ3"/>
<name>A0A9X4LMJ3_9BURK</name>
<protein>
    <submittedName>
        <fullName evidence="1">Uncharacterized protein</fullName>
    </submittedName>
</protein>
<evidence type="ECO:0000313" key="2">
    <source>
        <dbReference type="Proteomes" id="UP001152766"/>
    </source>
</evidence>
<sequence length="70" mass="7545">MSKSQSPASVVEEDLHAFVGNALEPDHHQEVQDFLNRNSDTVATVADLAAQRQFLRSGLAQSPANPSRSA</sequence>
<gene>
    <name evidence="1" type="ORF">EXJ73_23615</name>
</gene>
<reference evidence="1" key="1">
    <citation type="submission" date="2019-02" db="EMBL/GenBank/DDBJ databases">
        <title>Draft genome of the type strain Pelomonas aquatica CCUG 52575T.</title>
        <authorList>
            <person name="Gomila M."/>
            <person name="Lalucat J."/>
        </authorList>
    </citation>
    <scope>NUCLEOTIDE SEQUENCE</scope>
    <source>
        <strain evidence="1">CCUG 52575</strain>
    </source>
</reference>
<dbReference type="EMBL" id="SGUG01000107">
    <property type="protein sequence ID" value="MDG0865444.1"/>
    <property type="molecule type" value="Genomic_DNA"/>
</dbReference>